<keyword evidence="1" id="KW-0812">Transmembrane</keyword>
<accession>A0A929RN11</accession>
<dbReference type="EMBL" id="JABZGF010000024">
    <property type="protein sequence ID" value="MBF0965915.1"/>
    <property type="molecule type" value="Genomic_DNA"/>
</dbReference>
<evidence type="ECO:0000313" key="3">
    <source>
        <dbReference type="Proteomes" id="UP000759246"/>
    </source>
</evidence>
<keyword evidence="1" id="KW-0472">Membrane</keyword>
<proteinExistence type="predicted"/>
<dbReference type="RefSeq" id="WP_424622431.1">
    <property type="nucleotide sequence ID" value="NZ_CBDFBV010000001.1"/>
</dbReference>
<gene>
    <name evidence="2" type="ORF">HXK09_01875</name>
</gene>
<protein>
    <submittedName>
        <fullName evidence="2">Uncharacterized protein</fullName>
    </submittedName>
</protein>
<evidence type="ECO:0000256" key="1">
    <source>
        <dbReference type="SAM" id="Phobius"/>
    </source>
</evidence>
<feature type="transmembrane region" description="Helical" evidence="1">
    <location>
        <begin position="39"/>
        <end position="57"/>
    </location>
</feature>
<name>A0A929RN11_9ACTO</name>
<organism evidence="2 3">
    <name type="scientific">Actinomyces bouchesdurhonensis</name>
    <dbReference type="NCBI Taxonomy" id="1852361"/>
    <lineage>
        <taxon>Bacteria</taxon>
        <taxon>Bacillati</taxon>
        <taxon>Actinomycetota</taxon>
        <taxon>Actinomycetes</taxon>
        <taxon>Actinomycetales</taxon>
        <taxon>Actinomycetaceae</taxon>
        <taxon>Actinomyces</taxon>
    </lineage>
</organism>
<dbReference type="Proteomes" id="UP000759246">
    <property type="component" value="Unassembled WGS sequence"/>
</dbReference>
<comment type="caution">
    <text evidence="2">The sequence shown here is derived from an EMBL/GenBank/DDBJ whole genome shotgun (WGS) entry which is preliminary data.</text>
</comment>
<keyword evidence="1" id="KW-1133">Transmembrane helix</keyword>
<feature type="transmembrane region" description="Helical" evidence="1">
    <location>
        <begin position="69"/>
        <end position="87"/>
    </location>
</feature>
<reference evidence="2" key="1">
    <citation type="submission" date="2020-04" db="EMBL/GenBank/DDBJ databases">
        <title>Deep metagenomics examines the oral microbiome during advanced dental caries in children, revealing novel taxa and co-occurrences with host molecules.</title>
        <authorList>
            <person name="Baker J.L."/>
            <person name="Morton J.T."/>
            <person name="Dinis M."/>
            <person name="Alvarez R."/>
            <person name="Tran N.C."/>
            <person name="Knight R."/>
            <person name="Edlund A."/>
        </authorList>
    </citation>
    <scope>NUCLEOTIDE SEQUENCE</scope>
    <source>
        <strain evidence="2">JCVI_30_bin.13</strain>
    </source>
</reference>
<sequence>MTAKSVTSQIKRCAKDASKCLVKNANRLRALLTGHIKQIPALLVIILIGGALFACGYRKASPEDFNNAFTLPASYTLLALIPGYFVVETVGKGLLKLRERVDYGLKNKRILLAGDKEECDNVEAQLHYSQLYDKKNITNISTDRTSPDQAYNSEHFTKYDLVILCFSGISQAPISDQQAQLLSETLSSIGDDGRVKNDIEASNSEGSAVGLIVLCPRGSLQAPNKVNKLNPEKHKWDTNPFKRPFTAVVNQAGRLLTDVFSLLTTLPPRNGE</sequence>
<evidence type="ECO:0000313" key="2">
    <source>
        <dbReference type="EMBL" id="MBF0965915.1"/>
    </source>
</evidence>
<dbReference type="AlphaFoldDB" id="A0A929RN11"/>